<dbReference type="PATRIC" id="fig|1121448.10.peg.2359"/>
<dbReference type="EMBL" id="CP006585">
    <property type="protein sequence ID" value="AGW14155.1"/>
    <property type="molecule type" value="Genomic_DNA"/>
</dbReference>
<sequence length="148" mass="16414">MQQNGILTIDSTNIQTHLSILQGIISRLAGNSALCKTLCITLTAAVVAIAVTSENTTSVLLIAVFVTLLFCALDVFYLSLEREYRNMYNNSVEKLHDNTFSKDELFVAKRSNRGLSAANCWDALKSWSISFFYLGIIISIFFVCCIAQ</sequence>
<dbReference type="eggNOG" id="ENOG5032BN2">
    <property type="taxonomic scope" value="Bacteria"/>
</dbReference>
<feature type="transmembrane region" description="Helical" evidence="1">
    <location>
        <begin position="127"/>
        <end position="147"/>
    </location>
</feature>
<organism evidence="2 3">
    <name type="scientific">Megalodesulfovibrio gigas (strain ATCC 19364 / DSM 1382 / NCIMB 9332 / VKM B-1759)</name>
    <name type="common">Desulfovibrio gigas</name>
    <dbReference type="NCBI Taxonomy" id="1121448"/>
    <lineage>
        <taxon>Bacteria</taxon>
        <taxon>Pseudomonadati</taxon>
        <taxon>Thermodesulfobacteriota</taxon>
        <taxon>Desulfovibrionia</taxon>
        <taxon>Desulfovibrionales</taxon>
        <taxon>Desulfovibrionaceae</taxon>
        <taxon>Megalodesulfovibrio</taxon>
    </lineage>
</organism>
<gene>
    <name evidence="2" type="ORF">DGI_2406</name>
</gene>
<dbReference type="Proteomes" id="UP000016587">
    <property type="component" value="Chromosome"/>
</dbReference>
<evidence type="ECO:0000256" key="1">
    <source>
        <dbReference type="SAM" id="Phobius"/>
    </source>
</evidence>
<evidence type="ECO:0000313" key="2">
    <source>
        <dbReference type="EMBL" id="AGW14155.1"/>
    </source>
</evidence>
<proteinExistence type="predicted"/>
<name>T2GC60_MEGG1</name>
<accession>T2GC60</accession>
<dbReference type="HOGENOM" id="CLU_131458_3_0_7"/>
<keyword evidence="1" id="KW-1133">Transmembrane helix</keyword>
<dbReference type="STRING" id="1121448.DGI_2406"/>
<feature type="transmembrane region" description="Helical" evidence="1">
    <location>
        <begin position="28"/>
        <end position="52"/>
    </location>
</feature>
<reference evidence="2 3" key="1">
    <citation type="journal article" date="2013" name="J. Bacteriol.">
        <title>Roles of HynAB and Ech, the only two hydrogenases found in the model sulfate reducer Desulfovibrio gigas.</title>
        <authorList>
            <person name="Morais-Silva F.O."/>
            <person name="Santos C.I."/>
            <person name="Rodrigues R."/>
            <person name="Pereira I.A."/>
            <person name="Rodrigues-Pousada C."/>
        </authorList>
    </citation>
    <scope>NUCLEOTIDE SEQUENCE [LARGE SCALE GENOMIC DNA]</scope>
    <source>
        <strain evidence="3">ATCC 19364 / DSM 1382 / NCIMB 9332 / VKM B-1759</strain>
    </source>
</reference>
<reference evidence="3" key="2">
    <citation type="submission" date="2013-07" db="EMBL/GenBank/DDBJ databases">
        <authorList>
            <person name="Morais-Silva F.O."/>
            <person name="Rezende A.M."/>
            <person name="Pimentel C."/>
            <person name="Resende D.M."/>
            <person name="Santos C.I."/>
            <person name="Clemente C."/>
            <person name="de Oliveira L.M."/>
            <person name="da Silva S.M."/>
            <person name="Costa D.A."/>
            <person name="Varela-Raposo A."/>
            <person name="Horacio E.C.A."/>
            <person name="Matos M."/>
            <person name="Flores O."/>
            <person name="Ruiz J.C."/>
            <person name="Rodrigues-Pousada C."/>
        </authorList>
    </citation>
    <scope>NUCLEOTIDE SEQUENCE [LARGE SCALE GENOMIC DNA]</scope>
    <source>
        <strain evidence="3">ATCC 19364 / DSM 1382 / NCIMB 9332 / VKM B-1759</strain>
    </source>
</reference>
<dbReference type="AlphaFoldDB" id="T2GC60"/>
<evidence type="ECO:0000313" key="3">
    <source>
        <dbReference type="Proteomes" id="UP000016587"/>
    </source>
</evidence>
<dbReference type="KEGG" id="dgg:DGI_2406"/>
<keyword evidence="1" id="KW-0812">Transmembrane</keyword>
<feature type="transmembrane region" description="Helical" evidence="1">
    <location>
        <begin position="59"/>
        <end position="80"/>
    </location>
</feature>
<protein>
    <submittedName>
        <fullName evidence="2">Uncharacterized protein</fullName>
    </submittedName>
</protein>
<keyword evidence="3" id="KW-1185">Reference proteome</keyword>
<keyword evidence="1" id="KW-0472">Membrane</keyword>